<keyword evidence="4" id="KW-1185">Reference proteome</keyword>
<feature type="region of interest" description="Disordered" evidence="1">
    <location>
        <begin position="228"/>
        <end position="247"/>
    </location>
</feature>
<dbReference type="InterPro" id="IPR010982">
    <property type="entry name" value="Lambda_DNA-bd_dom_sf"/>
</dbReference>
<evidence type="ECO:0000313" key="3">
    <source>
        <dbReference type="EMBL" id="MDG3014149.1"/>
    </source>
</evidence>
<dbReference type="RefSeq" id="WP_332519451.1">
    <property type="nucleotide sequence ID" value="NZ_JANRHA010000003.1"/>
</dbReference>
<gene>
    <name evidence="3" type="ORF">NVS88_06210</name>
</gene>
<dbReference type="CDD" id="cd00093">
    <property type="entry name" value="HTH_XRE"/>
    <property type="match status" value="1"/>
</dbReference>
<feature type="compositionally biased region" description="Basic and acidic residues" evidence="1">
    <location>
        <begin position="237"/>
        <end position="247"/>
    </location>
</feature>
<protein>
    <submittedName>
        <fullName evidence="3">Helix-turn-helix domain-containing protein</fullName>
    </submittedName>
</protein>
<dbReference type="EMBL" id="JANRHA010000003">
    <property type="protein sequence ID" value="MDG3014149.1"/>
    <property type="molecule type" value="Genomic_DNA"/>
</dbReference>
<evidence type="ECO:0000313" key="4">
    <source>
        <dbReference type="Proteomes" id="UP001152755"/>
    </source>
</evidence>
<dbReference type="PROSITE" id="PS50943">
    <property type="entry name" value="HTH_CROC1"/>
    <property type="match status" value="1"/>
</dbReference>
<name>A0A9X4RD23_9ACTN</name>
<accession>A0A9X4RD23</accession>
<dbReference type="Gene3D" id="1.10.260.40">
    <property type="entry name" value="lambda repressor-like DNA-binding domains"/>
    <property type="match status" value="1"/>
</dbReference>
<dbReference type="AlphaFoldDB" id="A0A9X4RD23"/>
<feature type="domain" description="HTH cro/C1-type" evidence="2">
    <location>
        <begin position="16"/>
        <end position="75"/>
    </location>
</feature>
<evidence type="ECO:0000259" key="2">
    <source>
        <dbReference type="PROSITE" id="PS50943"/>
    </source>
</evidence>
<sequence>MQQVTDELDKQIGRQIHRRRTTLGWTQGDLAKRLQQVGLNWSQGTLSKVENGERPVRLSETSSLTSVLGVEGLELMSPHDALSSAMLRLHVEIDRLSQVIREADEERSQLDLCQQALSMLLAAAQGKQISTSQTAESLLAIAFSGIQMHEAIEITEQLGVPRDAVAKHVPLDYDTSRSLRFAAPTPRFVRACAPLVAKVLPSLAFRRQPTISTATRTTAPTAAEIALETTQGTRQSIESRDSEEPNA</sequence>
<dbReference type="SUPFAM" id="SSF47413">
    <property type="entry name" value="lambda repressor-like DNA-binding domains"/>
    <property type="match status" value="1"/>
</dbReference>
<dbReference type="Pfam" id="PF13560">
    <property type="entry name" value="HTH_31"/>
    <property type="match status" value="1"/>
</dbReference>
<dbReference type="InterPro" id="IPR001387">
    <property type="entry name" value="Cro/C1-type_HTH"/>
</dbReference>
<dbReference type="Proteomes" id="UP001152755">
    <property type="component" value="Unassembled WGS sequence"/>
</dbReference>
<organism evidence="3 4">
    <name type="scientific">Speluncibacter jeojiensis</name>
    <dbReference type="NCBI Taxonomy" id="2710754"/>
    <lineage>
        <taxon>Bacteria</taxon>
        <taxon>Bacillati</taxon>
        <taxon>Actinomycetota</taxon>
        <taxon>Actinomycetes</taxon>
        <taxon>Mycobacteriales</taxon>
        <taxon>Speluncibacteraceae</taxon>
        <taxon>Speluncibacter</taxon>
    </lineage>
</organism>
<dbReference type="GO" id="GO:0003677">
    <property type="term" value="F:DNA binding"/>
    <property type="evidence" value="ECO:0007669"/>
    <property type="project" value="InterPro"/>
</dbReference>
<evidence type="ECO:0000256" key="1">
    <source>
        <dbReference type="SAM" id="MobiDB-lite"/>
    </source>
</evidence>
<comment type="caution">
    <text evidence="3">The sequence shown here is derived from an EMBL/GenBank/DDBJ whole genome shotgun (WGS) entry which is preliminary data.</text>
</comment>
<reference evidence="3" key="1">
    <citation type="submission" date="2022-08" db="EMBL/GenBank/DDBJ databases">
        <title>Genome analysis of Corynebacteriales strain.</title>
        <authorList>
            <person name="Lee S.D."/>
        </authorList>
    </citation>
    <scope>NUCLEOTIDE SEQUENCE</scope>
    <source>
        <strain evidence="3">D3-21</strain>
    </source>
</reference>
<dbReference type="SMART" id="SM00530">
    <property type="entry name" value="HTH_XRE"/>
    <property type="match status" value="1"/>
</dbReference>
<proteinExistence type="predicted"/>